<dbReference type="Pfam" id="PF00753">
    <property type="entry name" value="Lactamase_B"/>
    <property type="match status" value="1"/>
</dbReference>
<name>A0AAJ7N5R0_9HYME</name>
<keyword evidence="4" id="KW-0862">Zinc</keyword>
<sequence length="294" mass="32847">MKPLADLPLISRLSASVIRILGCNPGMMTLQGTNTYLVGTGTRRILIDSGEAETANKYTKVLKQVLEDEKATVEHLVVTHWHGDHLGGVNSVQQLLKSLNGTGTASTVWKLPRAPDDQPSLSEAEKKTSWENLRDEQIFEVEGAKIRVQYTPGHTTDHVSLLMEDEQILFSGDCILGERTTVFEDLYTYLGSLRKILAMKPKVIYPGHGSVIEDPEPSIKFYIEHRLKRENDILAVLSEKGENSTLSEIDIVKNLYTDISESMWEAAAHNVNCHLVKLLKEGRVKGEKGKWQSI</sequence>
<dbReference type="PANTHER" id="PTHR23131">
    <property type="entry name" value="ENDORIBONUCLEASE LACTB2"/>
    <property type="match status" value="1"/>
</dbReference>
<dbReference type="PANTHER" id="PTHR23131:SF0">
    <property type="entry name" value="ENDORIBONUCLEASE LACTB2"/>
    <property type="match status" value="1"/>
</dbReference>
<dbReference type="InterPro" id="IPR001279">
    <property type="entry name" value="Metallo-B-lactamas"/>
</dbReference>
<accession>A0AAJ7N5R0</accession>
<evidence type="ECO:0000313" key="9">
    <source>
        <dbReference type="RefSeq" id="XP_017878980.1"/>
    </source>
</evidence>
<evidence type="ECO:0000256" key="4">
    <source>
        <dbReference type="ARBA" id="ARBA00022833"/>
    </source>
</evidence>
<reference evidence="9 10" key="1">
    <citation type="submission" date="2025-04" db="UniProtKB">
        <authorList>
            <consortium name="RefSeq"/>
        </authorList>
    </citation>
    <scope>IDENTIFICATION</scope>
    <source>
        <tissue evidence="9 10">Whole body</tissue>
    </source>
</reference>
<evidence type="ECO:0000256" key="5">
    <source>
        <dbReference type="ARBA" id="ARBA00069358"/>
    </source>
</evidence>
<dbReference type="Gene3D" id="3.60.15.10">
    <property type="entry name" value="Ribonuclease Z/Hydroxyacylglutathione hydrolase-like"/>
    <property type="match status" value="1"/>
</dbReference>
<evidence type="ECO:0000256" key="3">
    <source>
        <dbReference type="ARBA" id="ARBA00022801"/>
    </source>
</evidence>
<dbReference type="GO" id="GO:0046872">
    <property type="term" value="F:metal ion binding"/>
    <property type="evidence" value="ECO:0007669"/>
    <property type="project" value="UniProtKB-KW"/>
</dbReference>
<dbReference type="InterPro" id="IPR036388">
    <property type="entry name" value="WH-like_DNA-bd_sf"/>
</dbReference>
<evidence type="ECO:0000256" key="1">
    <source>
        <dbReference type="ARBA" id="ARBA00006759"/>
    </source>
</evidence>
<evidence type="ECO:0000313" key="10">
    <source>
        <dbReference type="RefSeq" id="XP_017878981.1"/>
    </source>
</evidence>
<keyword evidence="8" id="KW-1185">Reference proteome</keyword>
<dbReference type="RefSeq" id="XP_017878980.1">
    <property type="nucleotide sequence ID" value="XM_018023491.2"/>
</dbReference>
<evidence type="ECO:0000313" key="11">
    <source>
        <dbReference type="RefSeq" id="XP_017878983.1"/>
    </source>
</evidence>
<protein>
    <recommendedName>
        <fullName evidence="5">Beta-lactamase-like protein 2 homolog</fullName>
    </recommendedName>
</protein>
<organism evidence="8 9">
    <name type="scientific">Ceratina calcarata</name>
    <dbReference type="NCBI Taxonomy" id="156304"/>
    <lineage>
        <taxon>Eukaryota</taxon>
        <taxon>Metazoa</taxon>
        <taxon>Ecdysozoa</taxon>
        <taxon>Arthropoda</taxon>
        <taxon>Hexapoda</taxon>
        <taxon>Insecta</taxon>
        <taxon>Pterygota</taxon>
        <taxon>Neoptera</taxon>
        <taxon>Endopterygota</taxon>
        <taxon>Hymenoptera</taxon>
        <taxon>Apocrita</taxon>
        <taxon>Aculeata</taxon>
        <taxon>Apoidea</taxon>
        <taxon>Anthophila</taxon>
        <taxon>Apidae</taxon>
        <taxon>Ceratina</taxon>
        <taxon>Zadontomerus</taxon>
    </lineage>
</organism>
<keyword evidence="3" id="KW-0378">Hydrolase</keyword>
<evidence type="ECO:0000256" key="6">
    <source>
        <dbReference type="SAM" id="MobiDB-lite"/>
    </source>
</evidence>
<dbReference type="Proteomes" id="UP000694925">
    <property type="component" value="Unplaced"/>
</dbReference>
<dbReference type="Pfam" id="PF17778">
    <property type="entry name" value="WHD_BLACT"/>
    <property type="match status" value="1"/>
</dbReference>
<keyword evidence="2" id="KW-0479">Metal-binding</keyword>
<feature type="domain" description="Metallo-beta-lactamase" evidence="7">
    <location>
        <begin position="32"/>
        <end position="208"/>
    </location>
</feature>
<dbReference type="KEGG" id="ccal:108624298"/>
<evidence type="ECO:0000259" key="7">
    <source>
        <dbReference type="SMART" id="SM00849"/>
    </source>
</evidence>
<dbReference type="InterPro" id="IPR050662">
    <property type="entry name" value="Sec-metab_biosynth-thioest"/>
</dbReference>
<dbReference type="InterPro" id="IPR036866">
    <property type="entry name" value="RibonucZ/Hydroxyglut_hydro"/>
</dbReference>
<dbReference type="GeneID" id="108624298"/>
<dbReference type="CDD" id="cd07722">
    <property type="entry name" value="LACTB2-like_MBL-fold"/>
    <property type="match status" value="1"/>
</dbReference>
<gene>
    <name evidence="9 10 11" type="primary">LOC108624298</name>
</gene>
<feature type="region of interest" description="Disordered" evidence="6">
    <location>
        <begin position="107"/>
        <end position="127"/>
    </location>
</feature>
<dbReference type="GO" id="GO:0031123">
    <property type="term" value="P:RNA 3'-end processing"/>
    <property type="evidence" value="ECO:0007669"/>
    <property type="project" value="UniProtKB-ARBA"/>
</dbReference>
<dbReference type="SMART" id="SM00849">
    <property type="entry name" value="Lactamase_B"/>
    <property type="match status" value="1"/>
</dbReference>
<dbReference type="RefSeq" id="XP_017878981.1">
    <property type="nucleotide sequence ID" value="XM_018023492.2"/>
</dbReference>
<dbReference type="RefSeq" id="XP_017878983.1">
    <property type="nucleotide sequence ID" value="XM_018023494.2"/>
</dbReference>
<dbReference type="InterPro" id="IPR041516">
    <property type="entry name" value="LACTB2_WH"/>
</dbReference>
<dbReference type="FunFam" id="3.60.15.10:FF:000017">
    <property type="entry name" value="Lactamase beta 2"/>
    <property type="match status" value="1"/>
</dbReference>
<evidence type="ECO:0000256" key="2">
    <source>
        <dbReference type="ARBA" id="ARBA00022723"/>
    </source>
</evidence>
<evidence type="ECO:0000313" key="8">
    <source>
        <dbReference type="Proteomes" id="UP000694925"/>
    </source>
</evidence>
<proteinExistence type="inferred from homology"/>
<dbReference type="AlphaFoldDB" id="A0AAJ7N5R0"/>
<dbReference type="InterPro" id="IPR047921">
    <property type="entry name" value="LACTB2-like_MBL-fold"/>
</dbReference>
<dbReference type="Gene3D" id="1.10.10.10">
    <property type="entry name" value="Winged helix-like DNA-binding domain superfamily/Winged helix DNA-binding domain"/>
    <property type="match status" value="1"/>
</dbReference>
<dbReference type="GO" id="GO:0016787">
    <property type="term" value="F:hydrolase activity"/>
    <property type="evidence" value="ECO:0007669"/>
    <property type="project" value="UniProtKB-KW"/>
</dbReference>
<comment type="similarity">
    <text evidence="1">Belongs to the metallo-beta-lactamase superfamily. Glyoxalase II family.</text>
</comment>
<dbReference type="SUPFAM" id="SSF56281">
    <property type="entry name" value="Metallo-hydrolase/oxidoreductase"/>
    <property type="match status" value="1"/>
</dbReference>